<dbReference type="PANTHER" id="PTHR30106:SF2">
    <property type="entry name" value="UPF0324 INNER MEMBRANE PROTEIN YEIH"/>
    <property type="match status" value="1"/>
</dbReference>
<feature type="transmembrane region" description="Helical" evidence="7">
    <location>
        <begin position="251"/>
        <end position="270"/>
    </location>
</feature>
<dbReference type="InterPro" id="IPR018383">
    <property type="entry name" value="UPF0324_pro"/>
</dbReference>
<feature type="transmembrane region" description="Helical" evidence="7">
    <location>
        <begin position="220"/>
        <end position="239"/>
    </location>
</feature>
<proteinExistence type="inferred from homology"/>
<dbReference type="GO" id="GO:0005886">
    <property type="term" value="C:plasma membrane"/>
    <property type="evidence" value="ECO:0007669"/>
    <property type="project" value="UniProtKB-SubCell"/>
</dbReference>
<feature type="transmembrane region" description="Helical" evidence="7">
    <location>
        <begin position="7"/>
        <end position="28"/>
    </location>
</feature>
<evidence type="ECO:0000256" key="5">
    <source>
        <dbReference type="ARBA" id="ARBA00022989"/>
    </source>
</evidence>
<reference evidence="8 9" key="1">
    <citation type="submission" date="2016-07" db="EMBL/GenBank/DDBJ databases">
        <title>Draft Genome Sequence of Oceanisphaera psychrotolerans, isolated from coastal sediment samples.</title>
        <authorList>
            <person name="Zhuo S."/>
            <person name="Ruan Z."/>
        </authorList>
    </citation>
    <scope>NUCLEOTIDE SEQUENCE [LARGE SCALE GENOMIC DNA]</scope>
    <source>
        <strain evidence="8 9">LAM-WHM-ZC</strain>
    </source>
</reference>
<dbReference type="PANTHER" id="PTHR30106">
    <property type="entry name" value="INNER MEMBRANE PROTEIN YEIH-RELATED"/>
    <property type="match status" value="1"/>
</dbReference>
<feature type="transmembrane region" description="Helical" evidence="7">
    <location>
        <begin position="76"/>
        <end position="104"/>
    </location>
</feature>
<dbReference type="OrthoDB" id="9805703at2"/>
<evidence type="ECO:0000256" key="4">
    <source>
        <dbReference type="ARBA" id="ARBA00022692"/>
    </source>
</evidence>
<dbReference type="NCBIfam" id="TIGR00698">
    <property type="entry name" value="YeiH family putative sulfate export transporter"/>
    <property type="match status" value="1"/>
</dbReference>
<sequence>MQEDTSMFAIIQGLGLAALLSAISMMLVQRLDTSISPLIFAILLGLVLGNVLPGLAGSKWQPGLAFCKKRLLRIGVAFYGINITLQHIAAVGVGALLVDAVMLLSTLALAYWLGRRWLGLDAPTSLLVGAGSAICGAAAILATEPVVRAKSQQTAVAVGTVVIFGTVAMFAYPLLYPLIGFSPEAMGIYTGATIHEVAQVVAAGSAMGNDVAQTAVITKLTRVMMLAPVLLVLGSWLSRRSGVEAVRAPQPWFAYGFIAVVVFNSLVQLPPVWVGTIQQLDSWALTMAMAALGLGTHIGALRSVGWKPLLLAAILFLHLVMTGLIVTHVATSWL</sequence>
<comment type="subcellular location">
    <subcellularLocation>
        <location evidence="1">Cell membrane</location>
        <topology evidence="1">Multi-pass membrane protein</topology>
    </subcellularLocation>
</comment>
<protein>
    <submittedName>
        <fullName evidence="8">Uncharacterized protein</fullName>
    </submittedName>
</protein>
<keyword evidence="3" id="KW-1003">Cell membrane</keyword>
<evidence type="ECO:0000313" key="9">
    <source>
        <dbReference type="Proteomes" id="UP000243073"/>
    </source>
</evidence>
<feature type="transmembrane region" description="Helical" evidence="7">
    <location>
        <begin position="124"/>
        <end position="143"/>
    </location>
</feature>
<keyword evidence="9" id="KW-1185">Reference proteome</keyword>
<feature type="transmembrane region" description="Helical" evidence="7">
    <location>
        <begin position="155"/>
        <end position="176"/>
    </location>
</feature>
<dbReference type="Pfam" id="PF03601">
    <property type="entry name" value="Cons_hypoth698"/>
    <property type="match status" value="1"/>
</dbReference>
<evidence type="ECO:0000256" key="1">
    <source>
        <dbReference type="ARBA" id="ARBA00004651"/>
    </source>
</evidence>
<evidence type="ECO:0000256" key="2">
    <source>
        <dbReference type="ARBA" id="ARBA00007977"/>
    </source>
</evidence>
<feature type="transmembrane region" description="Helical" evidence="7">
    <location>
        <begin position="308"/>
        <end position="330"/>
    </location>
</feature>
<evidence type="ECO:0000313" key="8">
    <source>
        <dbReference type="EMBL" id="OIN07938.1"/>
    </source>
</evidence>
<accession>A0A1J4QCL0</accession>
<dbReference type="EMBL" id="MDKE01000031">
    <property type="protein sequence ID" value="OIN07938.1"/>
    <property type="molecule type" value="Genomic_DNA"/>
</dbReference>
<keyword evidence="5 7" id="KW-1133">Transmembrane helix</keyword>
<organism evidence="8 9">
    <name type="scientific">Oceanisphaera psychrotolerans</name>
    <dbReference type="NCBI Taxonomy" id="1414654"/>
    <lineage>
        <taxon>Bacteria</taxon>
        <taxon>Pseudomonadati</taxon>
        <taxon>Pseudomonadota</taxon>
        <taxon>Gammaproteobacteria</taxon>
        <taxon>Aeromonadales</taxon>
        <taxon>Aeromonadaceae</taxon>
        <taxon>Oceanisphaera</taxon>
    </lineage>
</organism>
<feature type="transmembrane region" description="Helical" evidence="7">
    <location>
        <begin position="34"/>
        <end position="55"/>
    </location>
</feature>
<evidence type="ECO:0000256" key="6">
    <source>
        <dbReference type="ARBA" id="ARBA00023136"/>
    </source>
</evidence>
<gene>
    <name evidence="8" type="ORF">BFR47_16100</name>
</gene>
<dbReference type="InterPro" id="IPR004630">
    <property type="entry name" value="UPF0324_YeiH-like"/>
</dbReference>
<evidence type="ECO:0000256" key="3">
    <source>
        <dbReference type="ARBA" id="ARBA00022475"/>
    </source>
</evidence>
<keyword evidence="6 7" id="KW-0472">Membrane</keyword>
<name>A0A1J4QCL0_9GAMM</name>
<dbReference type="Proteomes" id="UP000243073">
    <property type="component" value="Unassembled WGS sequence"/>
</dbReference>
<keyword evidence="4 7" id="KW-0812">Transmembrane</keyword>
<dbReference type="AlphaFoldDB" id="A0A1J4QCL0"/>
<evidence type="ECO:0000256" key="7">
    <source>
        <dbReference type="SAM" id="Phobius"/>
    </source>
</evidence>
<comment type="similarity">
    <text evidence="2">Belongs to the UPF0324 family.</text>
</comment>
<dbReference type="STRING" id="1414654.BFR47_16100"/>
<feature type="transmembrane region" description="Helical" evidence="7">
    <location>
        <begin position="282"/>
        <end position="301"/>
    </location>
</feature>
<comment type="caution">
    <text evidence="8">The sequence shown here is derived from an EMBL/GenBank/DDBJ whole genome shotgun (WGS) entry which is preliminary data.</text>
</comment>